<dbReference type="Proteomes" id="UP000218323">
    <property type="component" value="Unassembled WGS sequence"/>
</dbReference>
<organism evidence="1 2">
    <name type="scientific">Sphingomonas adhaesiva</name>
    <dbReference type="NCBI Taxonomy" id="28212"/>
    <lineage>
        <taxon>Bacteria</taxon>
        <taxon>Pseudomonadati</taxon>
        <taxon>Pseudomonadota</taxon>
        <taxon>Alphaproteobacteria</taxon>
        <taxon>Sphingomonadales</taxon>
        <taxon>Sphingomonadaceae</taxon>
        <taxon>Sphingomonas</taxon>
    </lineage>
</organism>
<reference evidence="1 2" key="1">
    <citation type="submission" date="2017-09" db="EMBL/GenBank/DDBJ databases">
        <title>Sphingomonas adhaesiva DSM 7418, whole genome shotgun sequence.</title>
        <authorList>
            <person name="Feng G."/>
            <person name="Zhu H."/>
        </authorList>
    </citation>
    <scope>NUCLEOTIDE SEQUENCE [LARGE SCALE GENOMIC DNA]</scope>
    <source>
        <strain evidence="1 2">DSM 7418</strain>
    </source>
</reference>
<accession>A0A2A4IB44</accession>
<protein>
    <submittedName>
        <fullName evidence="1">Uncharacterized protein</fullName>
    </submittedName>
</protein>
<dbReference type="RefSeq" id="WP_096640382.1">
    <property type="nucleotide sequence ID" value="NZ_JBHIWA010000042.1"/>
</dbReference>
<comment type="caution">
    <text evidence="1">The sequence shown here is derived from an EMBL/GenBank/DDBJ whole genome shotgun (WGS) entry which is preliminary data.</text>
</comment>
<gene>
    <name evidence="1" type="ORF">COA07_01785</name>
</gene>
<dbReference type="AlphaFoldDB" id="A0A2A4IB44"/>
<proteinExistence type="predicted"/>
<name>A0A2A4IB44_9SPHN</name>
<evidence type="ECO:0000313" key="2">
    <source>
        <dbReference type="Proteomes" id="UP000218323"/>
    </source>
</evidence>
<dbReference type="PROSITE" id="PS51257">
    <property type="entry name" value="PROKAR_LIPOPROTEIN"/>
    <property type="match status" value="1"/>
</dbReference>
<evidence type="ECO:0000313" key="1">
    <source>
        <dbReference type="EMBL" id="PCG15739.1"/>
    </source>
</evidence>
<dbReference type="EMBL" id="NWVC01000001">
    <property type="protein sequence ID" value="PCG15739.1"/>
    <property type="molecule type" value="Genomic_DNA"/>
</dbReference>
<keyword evidence="2" id="KW-1185">Reference proteome</keyword>
<sequence>MNRPPLRPLAPVLATILLAGCAADPTAYPSLAPRAVEKLGFEEPETVPAPLVADPALDARIAAAAAKRADAARAFDAAATRAERLARAARGAAAGSDRWLDAQTALAELDSLRAAHGEVVGVLEDMAAQRAQALLPAYPALEKAREEAKAAATAQTQRIDALTRALAPATASATA</sequence>